<evidence type="ECO:0000259" key="2">
    <source>
        <dbReference type="Pfam" id="PF20516"/>
    </source>
</evidence>
<feature type="compositionally biased region" description="Low complexity" evidence="1">
    <location>
        <begin position="105"/>
        <end position="125"/>
    </location>
</feature>
<dbReference type="InterPro" id="IPR046797">
    <property type="entry name" value="PDDEXK_12"/>
</dbReference>
<accession>A0ABZ2WYW2</accession>
<keyword evidence="4" id="KW-1185">Reference proteome</keyword>
<organism evidence="3 4">
    <name type="scientific">Fusarium acuminatum</name>
    <dbReference type="NCBI Taxonomy" id="5515"/>
    <lineage>
        <taxon>Eukaryota</taxon>
        <taxon>Fungi</taxon>
        <taxon>Dikarya</taxon>
        <taxon>Ascomycota</taxon>
        <taxon>Pezizomycotina</taxon>
        <taxon>Sordariomycetes</taxon>
        <taxon>Hypocreomycetidae</taxon>
        <taxon>Hypocreales</taxon>
        <taxon>Nectriaceae</taxon>
        <taxon>Fusarium</taxon>
        <taxon>Fusarium tricinctum species complex</taxon>
    </lineage>
</organism>
<proteinExistence type="predicted"/>
<name>A0ABZ2WYW2_9HYPO</name>
<evidence type="ECO:0000313" key="3">
    <source>
        <dbReference type="EMBL" id="WZH45731.1"/>
    </source>
</evidence>
<dbReference type="EMBL" id="CP151262">
    <property type="protein sequence ID" value="WZH45731.1"/>
    <property type="molecule type" value="Genomic_DNA"/>
</dbReference>
<dbReference type="Proteomes" id="UP001489902">
    <property type="component" value="Chromosome 3"/>
</dbReference>
<evidence type="ECO:0000256" key="1">
    <source>
        <dbReference type="SAM" id="MobiDB-lite"/>
    </source>
</evidence>
<sequence>MTVEILSWLRNIHDDPDSLQQANLAKPPTAIQPRTRKRHRSHSSMSHDCLDHIQKPIAKTAVRFSTHPTPPPDFPVPSKAEMAPAKKRKTTTGATPKPLRRVYLPSVASSTSSATSGRSGASSPRKQLAAMALSTQCVETRAMSDPSGLPPALAQMRTKLLQFGRGRGILGLNSLASIPDEAAARSFHPDMAAIYEDKDFSCSPHRDALGLTPSPEDVLYILECAADCLRMGRPEAAWNNEVHFPLLCLAPRPRVKGAFQPSIVPDYRIRFAPDKKIDFCVYLDPRYDMIDTNVASLVDSVRARLPLLSINPTDDLSLLSNPIAISIETKRPGEGLDTANLQVATFLTAHLTLLQRLVDAGAAVPVDEGEKMPSVDDVGFLPGLIVQRNTWNFIAASRQDSRIII</sequence>
<protein>
    <recommendedName>
        <fullName evidence="2">PD-(D/E)XK nuclease-like domain-containing protein</fullName>
    </recommendedName>
</protein>
<reference evidence="3 4" key="1">
    <citation type="submission" date="2024-04" db="EMBL/GenBank/DDBJ databases">
        <title>Complete genome sequence of Fusarium acuminatum.</title>
        <authorList>
            <person name="Lan B."/>
        </authorList>
    </citation>
    <scope>NUCLEOTIDE SEQUENCE [LARGE SCALE GENOMIC DNA]</scope>
    <source>
        <strain evidence="3">1A</strain>
    </source>
</reference>
<evidence type="ECO:0000313" key="4">
    <source>
        <dbReference type="Proteomes" id="UP001489902"/>
    </source>
</evidence>
<dbReference type="Pfam" id="PF20516">
    <property type="entry name" value="PDDEXK_12"/>
    <property type="match status" value="1"/>
</dbReference>
<feature type="region of interest" description="Disordered" evidence="1">
    <location>
        <begin position="18"/>
        <end position="47"/>
    </location>
</feature>
<feature type="region of interest" description="Disordered" evidence="1">
    <location>
        <begin position="65"/>
        <end position="127"/>
    </location>
</feature>
<gene>
    <name evidence="3" type="ORF">QYS62_006799</name>
</gene>
<feature type="domain" description="PD-(D/E)XK nuclease-like" evidence="2">
    <location>
        <begin position="197"/>
        <end position="399"/>
    </location>
</feature>